<keyword evidence="2" id="KW-1185">Reference proteome</keyword>
<dbReference type="RefSeq" id="WP_046100264.1">
    <property type="nucleotide sequence ID" value="NZ_BKAR01000004.1"/>
</dbReference>
<dbReference type="EMBL" id="BKAR01000004">
    <property type="protein sequence ID" value="GEP83968.1"/>
    <property type="molecule type" value="Genomic_DNA"/>
</dbReference>
<evidence type="ECO:0000313" key="2">
    <source>
        <dbReference type="Proteomes" id="UP000321736"/>
    </source>
</evidence>
<evidence type="ECO:0000313" key="1">
    <source>
        <dbReference type="EMBL" id="GEP83968.1"/>
    </source>
</evidence>
<dbReference type="OrthoDB" id="2381902at2"/>
<dbReference type="Proteomes" id="UP000321736">
    <property type="component" value="Unassembled WGS sequence"/>
</dbReference>
<reference evidence="1 2" key="1">
    <citation type="submission" date="2019-07" db="EMBL/GenBank/DDBJ databases">
        <title>Whole genome shotgun sequence of Staphylococcus piscifermentans NBRC 109625.</title>
        <authorList>
            <person name="Hosoyama A."/>
            <person name="Uohara A."/>
            <person name="Ohji S."/>
            <person name="Ichikawa N."/>
        </authorList>
    </citation>
    <scope>NUCLEOTIDE SEQUENCE [LARGE SCALE GENOMIC DNA]</scope>
    <source>
        <strain evidence="1 2">NBRC 109625</strain>
    </source>
</reference>
<gene>
    <name evidence="1" type="ORF">SPI02_05530</name>
</gene>
<accession>A0A239UBC5</accession>
<sequence length="97" mass="10983">MIDMFLYDDNEEADVQYVGMVGEESRYDLMMFQTNRHYGKVLVLNMQTNKFGIIGPDDLAEDGYVAYVLGVSDAEGEELTEYLKDVIPSGTFDSGEY</sequence>
<name>A0A239UBC5_9STAP</name>
<dbReference type="Pfam" id="PF11256">
    <property type="entry name" value="SAV0927-like"/>
    <property type="match status" value="1"/>
</dbReference>
<proteinExistence type="predicted"/>
<dbReference type="InterPro" id="IPR021415">
    <property type="entry name" value="SAV0927-like"/>
</dbReference>
<organism evidence="1 2">
    <name type="scientific">Staphylococcus piscifermentans</name>
    <dbReference type="NCBI Taxonomy" id="70258"/>
    <lineage>
        <taxon>Bacteria</taxon>
        <taxon>Bacillati</taxon>
        <taxon>Bacillota</taxon>
        <taxon>Bacilli</taxon>
        <taxon>Bacillales</taxon>
        <taxon>Staphylococcaceae</taxon>
        <taxon>Staphylococcus</taxon>
    </lineage>
</organism>
<comment type="caution">
    <text evidence="1">The sequence shown here is derived from an EMBL/GenBank/DDBJ whole genome shotgun (WGS) entry which is preliminary data.</text>
</comment>
<dbReference type="AlphaFoldDB" id="A0A239UBC5"/>
<protein>
    <submittedName>
        <fullName evidence="1">Uncharacterized protein</fullName>
    </submittedName>
</protein>